<dbReference type="InterPro" id="IPR025657">
    <property type="entry name" value="RadC_JAB"/>
</dbReference>
<evidence type="ECO:0000256" key="3">
    <source>
        <dbReference type="ARBA" id="ARBA00022801"/>
    </source>
</evidence>
<evidence type="ECO:0000256" key="4">
    <source>
        <dbReference type="ARBA" id="ARBA00022833"/>
    </source>
</evidence>
<dbReference type="PROSITE" id="PS50249">
    <property type="entry name" value="MPN"/>
    <property type="match status" value="1"/>
</dbReference>
<proteinExistence type="predicted"/>
<dbReference type="Proteomes" id="UP001302368">
    <property type="component" value="Chromosome"/>
</dbReference>
<dbReference type="Gene3D" id="3.40.140.10">
    <property type="entry name" value="Cytidine Deaminase, domain 2"/>
    <property type="match status" value="1"/>
</dbReference>
<keyword evidence="3" id="KW-0378">Hydrolase</keyword>
<dbReference type="InterPro" id="IPR037518">
    <property type="entry name" value="MPN"/>
</dbReference>
<sequence length="83" mass="8924">MFHSSIATTTVSPREIARQALKLNTATVICSHNHPSGNAEPSGQDKTITLNIQKVMGLIEVRLVDHIVVVGGQTVSFAETGWL</sequence>
<dbReference type="InterPro" id="IPR020891">
    <property type="entry name" value="UPF0758_CS"/>
</dbReference>
<evidence type="ECO:0000256" key="1">
    <source>
        <dbReference type="ARBA" id="ARBA00022670"/>
    </source>
</evidence>
<keyword evidence="5" id="KW-0482">Metalloprotease</keyword>
<dbReference type="EMBL" id="CP137744">
    <property type="protein sequence ID" value="WOZ77121.1"/>
    <property type="molecule type" value="Genomic_DNA"/>
</dbReference>
<accession>A0ABZ0MQH5</accession>
<dbReference type="PANTHER" id="PTHR30471">
    <property type="entry name" value="DNA REPAIR PROTEIN RADC"/>
    <property type="match status" value="1"/>
</dbReference>
<dbReference type="RefSeq" id="WP_318987397.1">
    <property type="nucleotide sequence ID" value="NZ_CP137744.1"/>
</dbReference>
<reference evidence="7 8" key="1">
    <citation type="submission" date="2023-10" db="EMBL/GenBank/DDBJ databases">
        <title>Genome sequencing of the isolated polysaccharide-producing bacterium Kosakonia sacchari KS2022.</title>
        <authorList>
            <person name="Yi X."/>
        </authorList>
    </citation>
    <scope>NUCLEOTIDE SEQUENCE [LARGE SCALE GENOMIC DNA]</scope>
    <source>
        <strain evidence="7 8">KS2022</strain>
    </source>
</reference>
<evidence type="ECO:0000313" key="8">
    <source>
        <dbReference type="Proteomes" id="UP001302368"/>
    </source>
</evidence>
<gene>
    <name evidence="7" type="ORF">Q8Y70_21535</name>
</gene>
<evidence type="ECO:0000256" key="2">
    <source>
        <dbReference type="ARBA" id="ARBA00022723"/>
    </source>
</evidence>
<dbReference type="InterPro" id="IPR001405">
    <property type="entry name" value="UPF0758"/>
</dbReference>
<dbReference type="PANTHER" id="PTHR30471:SF3">
    <property type="entry name" value="UPF0758 PROTEIN YEES-RELATED"/>
    <property type="match status" value="1"/>
</dbReference>
<keyword evidence="1" id="KW-0645">Protease</keyword>
<evidence type="ECO:0000256" key="5">
    <source>
        <dbReference type="ARBA" id="ARBA00023049"/>
    </source>
</evidence>
<keyword evidence="8" id="KW-1185">Reference proteome</keyword>
<dbReference type="PROSITE" id="PS01302">
    <property type="entry name" value="UPF0758"/>
    <property type="match status" value="1"/>
</dbReference>
<evidence type="ECO:0000313" key="7">
    <source>
        <dbReference type="EMBL" id="WOZ77121.1"/>
    </source>
</evidence>
<dbReference type="SUPFAM" id="SSF102712">
    <property type="entry name" value="JAB1/MPN domain"/>
    <property type="match status" value="1"/>
</dbReference>
<keyword evidence="2" id="KW-0479">Metal-binding</keyword>
<name>A0ABZ0MQH5_9ENTR</name>
<keyword evidence="4" id="KW-0862">Zinc</keyword>
<dbReference type="Pfam" id="PF04002">
    <property type="entry name" value="RadC"/>
    <property type="match status" value="1"/>
</dbReference>
<evidence type="ECO:0000259" key="6">
    <source>
        <dbReference type="PROSITE" id="PS50249"/>
    </source>
</evidence>
<protein>
    <submittedName>
        <fullName evidence="7">JAB domain-containing protein</fullName>
    </submittedName>
</protein>
<feature type="domain" description="MPN" evidence="6">
    <location>
        <begin position="1"/>
        <end position="83"/>
    </location>
</feature>
<organism evidence="7 8">
    <name type="scientific">Kosakonia sacchari</name>
    <dbReference type="NCBI Taxonomy" id="1158459"/>
    <lineage>
        <taxon>Bacteria</taxon>
        <taxon>Pseudomonadati</taxon>
        <taxon>Pseudomonadota</taxon>
        <taxon>Gammaproteobacteria</taxon>
        <taxon>Enterobacterales</taxon>
        <taxon>Enterobacteriaceae</taxon>
        <taxon>Kosakonia</taxon>
    </lineage>
</organism>